<feature type="transmembrane region" description="Helical" evidence="1">
    <location>
        <begin position="6"/>
        <end position="30"/>
    </location>
</feature>
<accession>D3H5V5</accession>
<keyword evidence="1" id="KW-0812">Transmembrane</keyword>
<dbReference type="EMBL" id="FN562578">
    <property type="protein sequence ID" value="CBH40129.1"/>
    <property type="molecule type" value="Genomic_DNA"/>
</dbReference>
<keyword evidence="1" id="KW-0472">Membrane</keyword>
<keyword evidence="1" id="KW-1133">Transmembrane helix</keyword>
<dbReference type="AlphaFoldDB" id="D3H5V5"/>
<proteinExistence type="predicted"/>
<organism evidence="2">
    <name type="scientific">Amphipholis squamata</name>
    <name type="common">Dwarf brittle Star</name>
    <name type="synonym">Asterias squamata</name>
    <dbReference type="NCBI Taxonomy" id="48271"/>
    <lineage>
        <taxon>Eukaryota</taxon>
        <taxon>Metazoa</taxon>
        <taxon>Echinodermata</taxon>
        <taxon>Eleutherozoa</taxon>
        <taxon>Asterozoa</taxon>
        <taxon>Ophiuroidea</taxon>
        <taxon>Myophiuroidea</taxon>
        <taxon>Metophiurida</taxon>
        <taxon>Ophintegrida</taxon>
        <taxon>Amphilepidida</taxon>
        <taxon>Ophiurina</taxon>
        <taxon>Gnathophiurina</taxon>
        <taxon>Amphiuroidea</taxon>
        <taxon>Amphiuridae</taxon>
        <taxon>Amphipholis</taxon>
    </lineage>
</organism>
<geneLocation type="mitochondrion" evidence="2"/>
<evidence type="ECO:0000256" key="1">
    <source>
        <dbReference type="SAM" id="Phobius"/>
    </source>
</evidence>
<gene>
    <name evidence="2" type="primary">ATPase 8</name>
</gene>
<protein>
    <submittedName>
        <fullName evidence="2">ATPase subunit 8</fullName>
    </submittedName>
</protein>
<name>D3H5V5_AMPSQ</name>
<reference evidence="2" key="1">
    <citation type="journal article" date="2010" name="Mol. Phylogenet. Evol.">
        <title>Mitochondrial genome evolution in Ophiuroidea, Echinoidea, and Holothuroidea: Insights in phylogenetic relationships of Echinodermata.</title>
        <authorList>
            <person name="Perseke M."/>
            <person name="Bernhard D."/>
            <person name="Fritzsch G."/>
            <person name="Bruemmer F."/>
            <person name="Stadler P.F."/>
            <person name="Schlegel M."/>
        </authorList>
    </citation>
    <scope>NUCLEOTIDE SEQUENCE</scope>
</reference>
<sequence length="41" mass="5022">MPQLDFTWWMLHLIITWTFWATIFLALTLWTNNANLLKKNN</sequence>
<evidence type="ECO:0000313" key="2">
    <source>
        <dbReference type="EMBL" id="CBH40129.1"/>
    </source>
</evidence>
<keyword evidence="2" id="KW-0496">Mitochondrion</keyword>